<evidence type="ECO:0000313" key="2">
    <source>
        <dbReference type="EMBL" id="TRX91675.1"/>
    </source>
</evidence>
<feature type="compositionally biased region" description="Polar residues" evidence="1">
    <location>
        <begin position="7"/>
        <end position="27"/>
    </location>
</feature>
<protein>
    <recommendedName>
        <fullName evidence="4">X-Pro dipeptidyl-peptidase</fullName>
    </recommendedName>
</protein>
<dbReference type="EMBL" id="VFLP01000043">
    <property type="protein sequence ID" value="TRX91675.1"/>
    <property type="molecule type" value="Genomic_DNA"/>
</dbReference>
<evidence type="ECO:0008006" key="4">
    <source>
        <dbReference type="Google" id="ProtNLM"/>
    </source>
</evidence>
<proteinExistence type="predicted"/>
<feature type="region of interest" description="Disordered" evidence="1">
    <location>
        <begin position="1"/>
        <end position="61"/>
    </location>
</feature>
<evidence type="ECO:0000256" key="1">
    <source>
        <dbReference type="SAM" id="MobiDB-lite"/>
    </source>
</evidence>
<dbReference type="OrthoDB" id="5959877at2759"/>
<dbReference type="PANTHER" id="PTHR33361:SF2">
    <property type="entry name" value="DUF885 DOMAIN-CONTAINING PROTEIN"/>
    <property type="match status" value="1"/>
</dbReference>
<dbReference type="InterPro" id="IPR010281">
    <property type="entry name" value="DUF885"/>
</dbReference>
<dbReference type="AlphaFoldDB" id="A0A553HUP8"/>
<reference evidence="3" key="1">
    <citation type="submission" date="2019-06" db="EMBL/GenBank/DDBJ databases">
        <title>Draft genome sequence of the griseofulvin-producing fungus Xylaria cubensis strain G536.</title>
        <authorList>
            <person name="Mead M.E."/>
            <person name="Raja H.A."/>
            <person name="Steenwyk J.L."/>
            <person name="Knowles S.L."/>
            <person name="Oberlies N.H."/>
            <person name="Rokas A."/>
        </authorList>
    </citation>
    <scope>NUCLEOTIDE SEQUENCE [LARGE SCALE GENOMIC DNA]</scope>
    <source>
        <strain evidence="3">G536</strain>
    </source>
</reference>
<dbReference type="PANTHER" id="PTHR33361">
    <property type="entry name" value="GLR0591 PROTEIN"/>
    <property type="match status" value="1"/>
</dbReference>
<accession>A0A553HUP8</accession>
<comment type="caution">
    <text evidence="2">The sequence shown here is derived from an EMBL/GenBank/DDBJ whole genome shotgun (WGS) entry which is preliminary data.</text>
</comment>
<dbReference type="SUPFAM" id="SSF55486">
    <property type="entry name" value="Metalloproteases ('zincins'), catalytic domain"/>
    <property type="match status" value="1"/>
</dbReference>
<dbReference type="Pfam" id="PF05960">
    <property type="entry name" value="DUF885"/>
    <property type="match status" value="1"/>
</dbReference>
<gene>
    <name evidence="2" type="ORF">FHL15_007457</name>
</gene>
<sequence length="611" mass="69996">MSKLIPFSNSLKASKSQNKPASIQSSLPVEDDEGWTMISRGPCPQSAPPPPEEVNGPLFSEEPESMQDRIVRVSEDLGEIQTFYNIKGSPTRYKRLSEFFDAELTALSEAPFASYSQDEKVDYLLLKNFLSRSQRNLELDRNREAEFAPFVEPFAVSIRKWCEIRQRQQPDEVFDPQTLADSLSATRDAVMKSIAHVKEHGDKYSQATGSRAARRISELRSHLNETCDFYSGYHPSFDYWVDSPRVALDAALQKLEEQVRDKIIGSGNDKTIVGEPIGRDGLLVELEAEMIPYSPEELLRIAEHEYTWCEREMKAAASQLGFANWRDALEHVKNLYEPGATHTSFVRGLVTEGATYVKKHDLVTVPRLAEEAITITRIPPEKQRVSPFFLGGPRLQIAYPRADMEHGDKLMTLRGNNRHFSRATAFHEMIPGHRLQLYVGDRSRPYRARSFSTPFFIEGWALYWEMVFWNRGDFFVTPEDKIGSLFWRMHRCVRITFSLGFHLGRISAEECVELLVKRVGHERSTAEGEVRRSLNGSYSPLYQAGYMLGALQLMQLRREVIEASSGRFAEKVFHDRILKANVMPIEMLRALLLEKELNDDFKSSWKFYGKV</sequence>
<keyword evidence="3" id="KW-1185">Reference proteome</keyword>
<name>A0A553HUP8_9PEZI</name>
<evidence type="ECO:0000313" key="3">
    <source>
        <dbReference type="Proteomes" id="UP000319160"/>
    </source>
</evidence>
<dbReference type="Proteomes" id="UP000319160">
    <property type="component" value="Unassembled WGS sequence"/>
</dbReference>
<organism evidence="2 3">
    <name type="scientific">Xylaria flabelliformis</name>
    <dbReference type="NCBI Taxonomy" id="2512241"/>
    <lineage>
        <taxon>Eukaryota</taxon>
        <taxon>Fungi</taxon>
        <taxon>Dikarya</taxon>
        <taxon>Ascomycota</taxon>
        <taxon>Pezizomycotina</taxon>
        <taxon>Sordariomycetes</taxon>
        <taxon>Xylariomycetidae</taxon>
        <taxon>Xylariales</taxon>
        <taxon>Xylariaceae</taxon>
        <taxon>Xylaria</taxon>
    </lineage>
</organism>